<dbReference type="GO" id="GO:0016779">
    <property type="term" value="F:nucleotidyltransferase activity"/>
    <property type="evidence" value="ECO:0007669"/>
    <property type="project" value="UniProtKB-ARBA"/>
</dbReference>
<dbReference type="InterPro" id="IPR025877">
    <property type="entry name" value="MobA-like_NTP_Trfase"/>
</dbReference>
<evidence type="ECO:0000313" key="4">
    <source>
        <dbReference type="EMBL" id="PWN54654.1"/>
    </source>
</evidence>
<dbReference type="InterPro" id="IPR029044">
    <property type="entry name" value="Nucleotide-diphossugar_trans"/>
</dbReference>
<dbReference type="SUPFAM" id="SSF53448">
    <property type="entry name" value="Nucleotide-diphospho-sugar transferases"/>
    <property type="match status" value="1"/>
</dbReference>
<evidence type="ECO:0000256" key="1">
    <source>
        <dbReference type="ARBA" id="ARBA00022679"/>
    </source>
</evidence>
<sequence length="209" mass="21996">MTLAPEQVTAGILAGGAGRRMGGLDKGLMRRAGAPLVKTLIQQLQPDVCALWLSIHRNVPAYQAVLDGIEPRPGQRMGVVTDATADYAGPIAGVRAVWKVCSTPYLLLVPGDAPGLPADFVQRMTQALTTQATRVVVAQVGQDRHYTACLLQRDALPLPPGRGSLRDWLSLTPVGTAPMPAATRLSINTPAEAADCGVQPAPEPWVPVA</sequence>
<evidence type="ECO:0000259" key="3">
    <source>
        <dbReference type="Pfam" id="PF12804"/>
    </source>
</evidence>
<feature type="domain" description="MobA-like NTP transferase" evidence="3">
    <location>
        <begin position="12"/>
        <end position="156"/>
    </location>
</feature>
<protein>
    <recommendedName>
        <fullName evidence="3">MobA-like NTP transferase domain-containing protein</fullName>
    </recommendedName>
</protein>
<dbReference type="RefSeq" id="WP_109721575.1">
    <property type="nucleotide sequence ID" value="NZ_QEQK01000020.1"/>
</dbReference>
<dbReference type="Pfam" id="PF12804">
    <property type="entry name" value="NTP_transf_3"/>
    <property type="match status" value="1"/>
</dbReference>
<dbReference type="AlphaFoldDB" id="A0A383XPV0"/>
<dbReference type="OrthoDB" id="9788394at2"/>
<dbReference type="Proteomes" id="UP000251800">
    <property type="component" value="Unassembled WGS sequence"/>
</dbReference>
<dbReference type="PANTHER" id="PTHR19136">
    <property type="entry name" value="MOLYBDENUM COFACTOR GUANYLYLTRANSFERASE"/>
    <property type="match status" value="1"/>
</dbReference>
<keyword evidence="5" id="KW-1185">Reference proteome</keyword>
<reference evidence="4 5" key="1">
    <citation type="submission" date="2018-05" db="EMBL/GenBank/DDBJ databases">
        <title>Abyssibacter profundi OUC007T gen. nov., sp. nov, a marine bacterium isolated from seawater of the Mariana Trench.</title>
        <authorList>
            <person name="Zhou S."/>
        </authorList>
    </citation>
    <scope>NUCLEOTIDE SEQUENCE [LARGE SCALE GENOMIC DNA]</scope>
    <source>
        <strain evidence="4 5">OUC007</strain>
    </source>
</reference>
<proteinExistence type="predicted"/>
<keyword evidence="2" id="KW-0460">Magnesium</keyword>
<keyword evidence="1" id="KW-0808">Transferase</keyword>
<evidence type="ECO:0000313" key="5">
    <source>
        <dbReference type="Proteomes" id="UP000251800"/>
    </source>
</evidence>
<dbReference type="GO" id="GO:1902758">
    <property type="term" value="P:bis(molybdopterin guanine dinucleotide)molybdenum biosynthetic process"/>
    <property type="evidence" value="ECO:0007669"/>
    <property type="project" value="TreeGrafter"/>
</dbReference>
<evidence type="ECO:0000256" key="2">
    <source>
        <dbReference type="ARBA" id="ARBA00022842"/>
    </source>
</evidence>
<dbReference type="Gene3D" id="3.90.550.10">
    <property type="entry name" value="Spore Coat Polysaccharide Biosynthesis Protein SpsA, Chain A"/>
    <property type="match status" value="1"/>
</dbReference>
<gene>
    <name evidence="4" type="ORF">DEH80_16230</name>
</gene>
<organism evidence="4 5">
    <name type="scientific">Abyssibacter profundi</name>
    <dbReference type="NCBI Taxonomy" id="2182787"/>
    <lineage>
        <taxon>Bacteria</taxon>
        <taxon>Pseudomonadati</taxon>
        <taxon>Pseudomonadota</taxon>
        <taxon>Gammaproteobacteria</taxon>
        <taxon>Chromatiales</taxon>
        <taxon>Oceanococcaceae</taxon>
        <taxon>Abyssibacter</taxon>
    </lineage>
</organism>
<accession>A0A383XPV0</accession>
<name>A0A383XPV0_9GAMM</name>
<dbReference type="EMBL" id="QEQK01000020">
    <property type="protein sequence ID" value="PWN54654.1"/>
    <property type="molecule type" value="Genomic_DNA"/>
</dbReference>
<dbReference type="PANTHER" id="PTHR19136:SF81">
    <property type="entry name" value="MOLYBDENUM COFACTOR GUANYLYLTRANSFERASE"/>
    <property type="match status" value="1"/>
</dbReference>
<comment type="caution">
    <text evidence="4">The sequence shown here is derived from an EMBL/GenBank/DDBJ whole genome shotgun (WGS) entry which is preliminary data.</text>
</comment>